<dbReference type="PANTHER" id="PTHR46836">
    <property type="entry name" value="AFADIN"/>
    <property type="match status" value="1"/>
</dbReference>
<organism evidence="1 2">
    <name type="scientific">Abeliophyllum distichum</name>
    <dbReference type="NCBI Taxonomy" id="126358"/>
    <lineage>
        <taxon>Eukaryota</taxon>
        <taxon>Viridiplantae</taxon>
        <taxon>Streptophyta</taxon>
        <taxon>Embryophyta</taxon>
        <taxon>Tracheophyta</taxon>
        <taxon>Spermatophyta</taxon>
        <taxon>Magnoliopsida</taxon>
        <taxon>eudicotyledons</taxon>
        <taxon>Gunneridae</taxon>
        <taxon>Pentapetalae</taxon>
        <taxon>asterids</taxon>
        <taxon>lamiids</taxon>
        <taxon>Lamiales</taxon>
        <taxon>Oleaceae</taxon>
        <taxon>Forsythieae</taxon>
        <taxon>Abeliophyllum</taxon>
    </lineage>
</organism>
<reference evidence="2" key="1">
    <citation type="submission" date="2024-07" db="EMBL/GenBank/DDBJ databases">
        <title>Two chromosome-level genome assemblies of Korean endemic species Abeliophyllum distichum and Forsythia ovata (Oleaceae).</title>
        <authorList>
            <person name="Jang H."/>
        </authorList>
    </citation>
    <scope>NUCLEOTIDE SEQUENCE [LARGE SCALE GENOMIC DNA]</scope>
</reference>
<protein>
    <submittedName>
        <fullName evidence="1">Uncharacterized protein</fullName>
    </submittedName>
</protein>
<comment type="caution">
    <text evidence="1">The sequence shown here is derived from an EMBL/GenBank/DDBJ whole genome shotgun (WGS) entry which is preliminary data.</text>
</comment>
<proteinExistence type="predicted"/>
<dbReference type="PANTHER" id="PTHR46836:SF8">
    <property type="entry name" value="AFADIN"/>
    <property type="match status" value="1"/>
</dbReference>
<dbReference type="Proteomes" id="UP001604336">
    <property type="component" value="Unassembled WGS sequence"/>
</dbReference>
<evidence type="ECO:0000313" key="1">
    <source>
        <dbReference type="EMBL" id="KAL2485297.1"/>
    </source>
</evidence>
<dbReference type="EMBL" id="JBFOLK010000009">
    <property type="protein sequence ID" value="KAL2485297.1"/>
    <property type="molecule type" value="Genomic_DNA"/>
</dbReference>
<keyword evidence="2" id="KW-1185">Reference proteome</keyword>
<evidence type="ECO:0000313" key="2">
    <source>
        <dbReference type="Proteomes" id="UP001604336"/>
    </source>
</evidence>
<gene>
    <name evidence="1" type="ORF">Adt_30053</name>
</gene>
<sequence length="312" mass="34615">MRDGCDGVIDQMFPRVRGYGGDESSYDNNGSDSTTESLVFKLPSRNSFCMNNRHKYSSSGLIESFVSRDTKRLSEMREATWRSQDEKVIGKGSKLGKMLGMPDREIRPKHLNAMLILDGASDRAASINGSPVWDGPLGISSSVKTLSRSRSLPSSSFSRRNHIRNAHCEVISEDPYLKLSGTSRGTSKFVKENTNWNEHLSMKASARGKKILPCYNTFICETDYSPETNLKIEMEMNLEGDSSEYQPMVSQIGKSPVPDAVIDTAHGALSLKSTELLPVLLCSKVENDNSSACNQEDSSIQVWIFTCFDQNP</sequence>
<name>A0ABD1RA55_9LAMI</name>
<dbReference type="AlphaFoldDB" id="A0ABD1RA55"/>
<accession>A0ABD1RA55</accession>